<dbReference type="Pfam" id="PF00339">
    <property type="entry name" value="Arrestin_N"/>
    <property type="match status" value="1"/>
</dbReference>
<dbReference type="GO" id="GO:0005886">
    <property type="term" value="C:plasma membrane"/>
    <property type="evidence" value="ECO:0007669"/>
    <property type="project" value="TreeGrafter"/>
</dbReference>
<evidence type="ECO:0000259" key="2">
    <source>
        <dbReference type="Pfam" id="PF00339"/>
    </source>
</evidence>
<dbReference type="OrthoDB" id="3365616at2759"/>
<feature type="compositionally biased region" description="Low complexity" evidence="1">
    <location>
        <begin position="490"/>
        <end position="506"/>
    </location>
</feature>
<evidence type="ECO:0000256" key="1">
    <source>
        <dbReference type="SAM" id="MobiDB-lite"/>
    </source>
</evidence>
<name>A0A2C5YY93_9HYPO</name>
<dbReference type="GO" id="GO:0005829">
    <property type="term" value="C:cytosol"/>
    <property type="evidence" value="ECO:0007669"/>
    <property type="project" value="TreeGrafter"/>
</dbReference>
<reference evidence="3 4" key="1">
    <citation type="submission" date="2017-06" db="EMBL/GenBank/DDBJ databases">
        <title>Ant-infecting Ophiocordyceps genomes reveal a high diversity of potential behavioral manipulation genes and a possible major role for enterotoxins.</title>
        <authorList>
            <person name="De Bekker C."/>
            <person name="Evans H.C."/>
            <person name="Brachmann A."/>
            <person name="Hughes D.P."/>
        </authorList>
    </citation>
    <scope>NUCLEOTIDE SEQUENCE [LARGE SCALE GENOMIC DNA]</scope>
    <source>
        <strain evidence="3 4">1348a</strain>
    </source>
</reference>
<dbReference type="CDD" id="cd22952">
    <property type="entry name" value="ART10-like"/>
    <property type="match status" value="1"/>
</dbReference>
<keyword evidence="4" id="KW-1185">Reference proteome</keyword>
<feature type="domain" description="Arrestin-like N-terminal" evidence="2">
    <location>
        <begin position="4"/>
        <end position="128"/>
    </location>
</feature>
<dbReference type="Gene3D" id="2.60.40.640">
    <property type="match status" value="1"/>
</dbReference>
<dbReference type="EMBL" id="NJEU01000593">
    <property type="protein sequence ID" value="PHH72332.1"/>
    <property type="molecule type" value="Genomic_DNA"/>
</dbReference>
<dbReference type="AlphaFoldDB" id="A0A2C5YY93"/>
<feature type="region of interest" description="Disordered" evidence="1">
    <location>
        <begin position="238"/>
        <end position="275"/>
    </location>
</feature>
<comment type="caution">
    <text evidence="3">The sequence shown here is derived from an EMBL/GenBank/DDBJ whole genome shotgun (WGS) entry which is preliminary data.</text>
</comment>
<dbReference type="InterPro" id="IPR014752">
    <property type="entry name" value="Arrestin-like_C"/>
</dbReference>
<dbReference type="GO" id="GO:0030674">
    <property type="term" value="F:protein-macromolecule adaptor activity"/>
    <property type="evidence" value="ECO:0007669"/>
    <property type="project" value="TreeGrafter"/>
</dbReference>
<protein>
    <recommendedName>
        <fullName evidence="2">Arrestin-like N-terminal domain-containing protein</fullName>
    </recommendedName>
</protein>
<dbReference type="GO" id="GO:0031625">
    <property type="term" value="F:ubiquitin protein ligase binding"/>
    <property type="evidence" value="ECO:0007669"/>
    <property type="project" value="TreeGrafter"/>
</dbReference>
<dbReference type="GO" id="GO:0070086">
    <property type="term" value="P:ubiquitin-dependent endocytosis"/>
    <property type="evidence" value="ECO:0007669"/>
    <property type="project" value="TreeGrafter"/>
</dbReference>
<evidence type="ECO:0000313" key="4">
    <source>
        <dbReference type="Proteomes" id="UP000224854"/>
    </source>
</evidence>
<dbReference type="InterPro" id="IPR050357">
    <property type="entry name" value="Arrestin_domain-protein"/>
</dbReference>
<dbReference type="PANTHER" id="PTHR11188:SF166">
    <property type="entry name" value="ARRESTIN (OR S-ANTIGEN), N-TERMINAL DOMAIN PROTEIN (AFU_ORTHOLOGUE AFUA_7G02050)"/>
    <property type="match status" value="1"/>
</dbReference>
<proteinExistence type="predicted"/>
<sequence length="570" mass="61792">MSIRIALDSRPEFYTNLDQVRGRVVLGLTRSEQVASIVVKLEGESITALQVPSLQQGDRGVFIRPPGPLPGPPGSVVAENHKILYRYQQVFPDDYHSSSSNPYGAFPLQPGEHEFPFSFKLPINNACSDALAMSRIGGLGPGPAGLGGGTGLFGLGGIRVMDGSKQLFLKHMTRTLPPSLTGYPMEAEIRYYIKVTVQRPGILKENWRYQIGFKFLPIEPPRSTITGQEAFARRPFTFRPKSPQQLGKKRSGFFSRKSDKGATASASMPSPTTDASGNVIAAPSIEMSARLPHPPVFTCNKPVPLRLIARKLVDSPEQVYLVSFELNLIGITELRSHNVYTRKLNRWVVVANSALCLPLASSGQDELGQEFIVPDDLWNNKPLPNTVAPSFVTCNISRRYELEVRLGLSWGKPSKAGLLPLSGSGNQPQVIMLPLHFSQVEVYSGIAPPPGLVAAARNARPGQEAATKPPSLPPRTSAARPNTARPNTAPRPLQAQAQRPPAAAAQVPYDPLYPPQLGPGQTSAPEDDAPPSYDEAMAENMPAPFDEMHPRPAYSGVTNENGPSQMPEKG</sequence>
<feature type="region of interest" description="Disordered" evidence="1">
    <location>
        <begin position="457"/>
        <end position="570"/>
    </location>
</feature>
<accession>A0A2C5YY93</accession>
<feature type="compositionally biased region" description="Polar residues" evidence="1">
    <location>
        <begin position="264"/>
        <end position="275"/>
    </location>
</feature>
<dbReference type="PANTHER" id="PTHR11188">
    <property type="entry name" value="ARRESTIN DOMAIN CONTAINING PROTEIN"/>
    <property type="match status" value="1"/>
</dbReference>
<evidence type="ECO:0000313" key="3">
    <source>
        <dbReference type="EMBL" id="PHH72332.1"/>
    </source>
</evidence>
<organism evidence="3 4">
    <name type="scientific">Ophiocordyceps australis</name>
    <dbReference type="NCBI Taxonomy" id="1399860"/>
    <lineage>
        <taxon>Eukaryota</taxon>
        <taxon>Fungi</taxon>
        <taxon>Dikarya</taxon>
        <taxon>Ascomycota</taxon>
        <taxon>Pezizomycotina</taxon>
        <taxon>Sordariomycetes</taxon>
        <taxon>Hypocreomycetidae</taxon>
        <taxon>Hypocreales</taxon>
        <taxon>Ophiocordycipitaceae</taxon>
        <taxon>Ophiocordyceps</taxon>
    </lineage>
</organism>
<dbReference type="InterPro" id="IPR011021">
    <property type="entry name" value="Arrestin-like_N"/>
</dbReference>
<gene>
    <name evidence="3" type="ORF">CDD82_6033</name>
</gene>
<dbReference type="Proteomes" id="UP000224854">
    <property type="component" value="Unassembled WGS sequence"/>
</dbReference>